<dbReference type="InParanoid" id="C3YKZ9"/>
<dbReference type="PANTHER" id="PTHR14499">
    <property type="entry name" value="POTASSIUM CHANNEL TETRAMERIZATION DOMAIN-CONTAINING"/>
    <property type="match status" value="1"/>
</dbReference>
<protein>
    <recommendedName>
        <fullName evidence="1">BTB domain-containing protein</fullName>
    </recommendedName>
</protein>
<dbReference type="AlphaFoldDB" id="C3YKZ9"/>
<dbReference type="InterPro" id="IPR011333">
    <property type="entry name" value="SKP1/BTB/POZ_sf"/>
</dbReference>
<dbReference type="GO" id="GO:0051260">
    <property type="term" value="P:protein homooligomerization"/>
    <property type="evidence" value="ECO:0007669"/>
    <property type="project" value="InterPro"/>
</dbReference>
<dbReference type="InterPro" id="IPR000210">
    <property type="entry name" value="BTB/POZ_dom"/>
</dbReference>
<dbReference type="Pfam" id="PF02214">
    <property type="entry name" value="BTB_2"/>
    <property type="match status" value="1"/>
</dbReference>
<feature type="domain" description="BTB" evidence="1">
    <location>
        <begin position="12"/>
        <end position="124"/>
    </location>
</feature>
<dbReference type="eggNOG" id="KOG2723">
    <property type="taxonomic scope" value="Eukaryota"/>
</dbReference>
<evidence type="ECO:0000259" key="1">
    <source>
        <dbReference type="SMART" id="SM00225"/>
    </source>
</evidence>
<proteinExistence type="predicted"/>
<dbReference type="Gene3D" id="3.30.710.10">
    <property type="entry name" value="Potassium Channel Kv1.1, Chain A"/>
    <property type="match status" value="1"/>
</dbReference>
<dbReference type="SMART" id="SM00225">
    <property type="entry name" value="BTB"/>
    <property type="match status" value="1"/>
</dbReference>
<organism>
    <name type="scientific">Branchiostoma floridae</name>
    <name type="common">Florida lancelet</name>
    <name type="synonym">Amphioxus</name>
    <dbReference type="NCBI Taxonomy" id="7739"/>
    <lineage>
        <taxon>Eukaryota</taxon>
        <taxon>Metazoa</taxon>
        <taxon>Chordata</taxon>
        <taxon>Cephalochordata</taxon>
        <taxon>Leptocardii</taxon>
        <taxon>Amphioxiformes</taxon>
        <taxon>Branchiostomatidae</taxon>
        <taxon>Branchiostoma</taxon>
    </lineage>
</organism>
<dbReference type="PANTHER" id="PTHR14499:SF145">
    <property type="entry name" value="POTASSIUM CHANNEL REGULATORY PROTEIN-LIKE"/>
    <property type="match status" value="1"/>
</dbReference>
<dbReference type="SUPFAM" id="SSF54695">
    <property type="entry name" value="POZ domain"/>
    <property type="match status" value="1"/>
</dbReference>
<dbReference type="InterPro" id="IPR003131">
    <property type="entry name" value="T1-type_BTB"/>
</dbReference>
<dbReference type="EMBL" id="GG666525">
    <property type="protein sequence ID" value="EEN58990.1"/>
    <property type="molecule type" value="Genomic_DNA"/>
</dbReference>
<evidence type="ECO:0000313" key="2">
    <source>
        <dbReference type="EMBL" id="EEN58990.1"/>
    </source>
</evidence>
<reference evidence="2" key="1">
    <citation type="journal article" date="2008" name="Nature">
        <title>The amphioxus genome and the evolution of the chordate karyotype.</title>
        <authorList>
            <consortium name="US DOE Joint Genome Institute (JGI-PGF)"/>
            <person name="Putnam N.H."/>
            <person name="Butts T."/>
            <person name="Ferrier D.E.K."/>
            <person name="Furlong R.F."/>
            <person name="Hellsten U."/>
            <person name="Kawashima T."/>
            <person name="Robinson-Rechavi M."/>
            <person name="Shoguchi E."/>
            <person name="Terry A."/>
            <person name="Yu J.-K."/>
            <person name="Benito-Gutierrez E.L."/>
            <person name="Dubchak I."/>
            <person name="Garcia-Fernandez J."/>
            <person name="Gibson-Brown J.J."/>
            <person name="Grigoriev I.V."/>
            <person name="Horton A.C."/>
            <person name="de Jong P.J."/>
            <person name="Jurka J."/>
            <person name="Kapitonov V.V."/>
            <person name="Kohara Y."/>
            <person name="Kuroki Y."/>
            <person name="Lindquist E."/>
            <person name="Lucas S."/>
            <person name="Osoegawa K."/>
            <person name="Pennacchio L.A."/>
            <person name="Salamov A.A."/>
            <person name="Satou Y."/>
            <person name="Sauka-Spengler T."/>
            <person name="Schmutz J."/>
            <person name="Shin-I T."/>
            <person name="Toyoda A."/>
            <person name="Bronner-Fraser M."/>
            <person name="Fujiyama A."/>
            <person name="Holland L.Z."/>
            <person name="Holland P.W.H."/>
            <person name="Satoh N."/>
            <person name="Rokhsar D.S."/>
        </authorList>
    </citation>
    <scope>NUCLEOTIDE SEQUENCE [LARGE SCALE GENOMIC DNA]</scope>
    <source>
        <strain evidence="2">S238N-H82</strain>
        <tissue evidence="2">Testes</tissue>
    </source>
</reference>
<sequence>MKPKFIPDVLPKVVPLNVGGRHFSTFLSTLLRHEDSMLAAMFSGRHQVERDKDGCYFIDSVCGGKDYIIVVACRDGRAFAHILEFLRHAKLPPPNYAREVYIEAQYFGLQVLADKLAQFKDVREEIAFKEQLFKSQDIEMLAERVLKALPAVITGTTKVALLMDGGWKARSKIDDVVPDIVPARFLENESWQTHECLQGDNKDYIEPLCSADLRVRVALVQQYLQKRGYTVSTELETCRFSLEQGKKSVWSDLMTLDLYCGVYGVIFTIG</sequence>
<name>C3YKZ9_BRAFL</name>
<gene>
    <name evidence="2" type="ORF">BRAFLDRAFT_123968</name>
</gene>
<accession>C3YKZ9</accession>